<proteinExistence type="inferred from homology"/>
<dbReference type="RefSeq" id="WP_330197102.1">
    <property type="nucleotide sequence ID" value="NZ_JAZDRO010000006.1"/>
</dbReference>
<feature type="domain" description="Ribosome recycling factor" evidence="5">
    <location>
        <begin position="21"/>
        <end position="184"/>
    </location>
</feature>
<evidence type="ECO:0000256" key="2">
    <source>
        <dbReference type="ARBA" id="ARBA00022917"/>
    </source>
</evidence>
<protein>
    <recommendedName>
        <fullName evidence="3">Ribosome-recycling factor</fullName>
        <shortName evidence="3">RRF</shortName>
    </recommendedName>
    <alternativeName>
        <fullName evidence="3">Ribosome-releasing factor</fullName>
    </alternativeName>
</protein>
<dbReference type="NCBIfam" id="TIGR00496">
    <property type="entry name" value="frr"/>
    <property type="match status" value="1"/>
</dbReference>
<dbReference type="InterPro" id="IPR036191">
    <property type="entry name" value="RRF_sf"/>
</dbReference>
<reference evidence="6 7" key="1">
    <citation type="submission" date="2024-01" db="EMBL/GenBank/DDBJ databases">
        <title>Hyphobacterium bacterium isolated from marine sediment.</title>
        <authorList>
            <person name="Zhao S."/>
        </authorList>
    </citation>
    <scope>NUCLEOTIDE SEQUENCE [LARGE SCALE GENOMIC DNA]</scope>
    <source>
        <strain evidence="6 7">Y60-23</strain>
    </source>
</reference>
<dbReference type="EMBL" id="JAZDRO010000006">
    <property type="protein sequence ID" value="MEE2567536.1"/>
    <property type="molecule type" value="Genomic_DNA"/>
</dbReference>
<dbReference type="CDD" id="cd00520">
    <property type="entry name" value="RRF"/>
    <property type="match status" value="1"/>
</dbReference>
<comment type="function">
    <text evidence="3">Responsible for the release of ribosomes from messenger RNA at the termination of protein biosynthesis. May increase the efficiency of translation by recycling ribosomes from one round of translation to another.</text>
</comment>
<dbReference type="InterPro" id="IPR023584">
    <property type="entry name" value="Ribosome_recyc_fac_dom"/>
</dbReference>
<evidence type="ECO:0000259" key="5">
    <source>
        <dbReference type="Pfam" id="PF01765"/>
    </source>
</evidence>
<name>A0ABU7M148_9PROT</name>
<comment type="caution">
    <text evidence="6">The sequence shown here is derived from an EMBL/GenBank/DDBJ whole genome shotgun (WGS) entry which is preliminary data.</text>
</comment>
<keyword evidence="3" id="KW-0963">Cytoplasm</keyword>
<accession>A0ABU7M148</accession>
<dbReference type="PANTHER" id="PTHR20982">
    <property type="entry name" value="RIBOSOME RECYCLING FACTOR"/>
    <property type="match status" value="1"/>
</dbReference>
<dbReference type="Pfam" id="PF01765">
    <property type="entry name" value="RRF"/>
    <property type="match status" value="1"/>
</dbReference>
<dbReference type="InterPro" id="IPR002661">
    <property type="entry name" value="Ribosome_recyc_fac"/>
</dbReference>
<keyword evidence="2 3" id="KW-0648">Protein biosynthesis</keyword>
<dbReference type="Gene3D" id="3.30.1360.40">
    <property type="match status" value="1"/>
</dbReference>
<dbReference type="HAMAP" id="MF_00040">
    <property type="entry name" value="RRF"/>
    <property type="match status" value="1"/>
</dbReference>
<evidence type="ECO:0000313" key="6">
    <source>
        <dbReference type="EMBL" id="MEE2567536.1"/>
    </source>
</evidence>
<evidence type="ECO:0000256" key="1">
    <source>
        <dbReference type="ARBA" id="ARBA00005912"/>
    </source>
</evidence>
<keyword evidence="7" id="KW-1185">Reference proteome</keyword>
<evidence type="ECO:0000256" key="3">
    <source>
        <dbReference type="HAMAP-Rule" id="MF_00040"/>
    </source>
</evidence>
<organism evidence="6 7">
    <name type="scientific">Hyphobacterium marinum</name>
    <dbReference type="NCBI Taxonomy" id="3116574"/>
    <lineage>
        <taxon>Bacteria</taxon>
        <taxon>Pseudomonadati</taxon>
        <taxon>Pseudomonadota</taxon>
        <taxon>Alphaproteobacteria</taxon>
        <taxon>Maricaulales</taxon>
        <taxon>Maricaulaceae</taxon>
        <taxon>Hyphobacterium</taxon>
    </lineage>
</organism>
<dbReference type="Gene3D" id="1.10.132.20">
    <property type="entry name" value="Ribosome-recycling factor"/>
    <property type="match status" value="1"/>
</dbReference>
<dbReference type="PANTHER" id="PTHR20982:SF3">
    <property type="entry name" value="MITOCHONDRIAL RIBOSOME RECYCLING FACTOR PSEUDO 1"/>
    <property type="match status" value="1"/>
</dbReference>
<sequence length="186" mass="20242">MSGDINMKDLKRRMDGAVEALKKDFGGLRTGRASASLVDTIKVDAYGSVTPINQVATISVPEPRMITVQVWDKNLAPAVEKAIRNSPIGVNPVVEGAMMRIPIPPLNEERRAELAKAASGFAENARVAIRNVRRDGMESLKKAEKDGDIGEDEHKSRADEVQKLTDDAVASVDAALKHKQDEIMQV</sequence>
<comment type="subcellular location">
    <subcellularLocation>
        <location evidence="3">Cytoplasm</location>
    </subcellularLocation>
</comment>
<comment type="similarity">
    <text evidence="1 3">Belongs to the RRF family.</text>
</comment>
<feature type="region of interest" description="Disordered" evidence="4">
    <location>
        <begin position="139"/>
        <end position="161"/>
    </location>
</feature>
<evidence type="ECO:0000256" key="4">
    <source>
        <dbReference type="SAM" id="MobiDB-lite"/>
    </source>
</evidence>
<gene>
    <name evidence="3 6" type="primary">frr</name>
    <name evidence="6" type="ORF">V0U35_12680</name>
</gene>
<evidence type="ECO:0000313" key="7">
    <source>
        <dbReference type="Proteomes" id="UP001310692"/>
    </source>
</evidence>
<dbReference type="SUPFAM" id="SSF55194">
    <property type="entry name" value="Ribosome recycling factor, RRF"/>
    <property type="match status" value="1"/>
</dbReference>
<dbReference type="Proteomes" id="UP001310692">
    <property type="component" value="Unassembled WGS sequence"/>
</dbReference>